<dbReference type="AlphaFoldDB" id="A0A5C3MPV2"/>
<dbReference type="OrthoDB" id="5985073at2759"/>
<keyword evidence="6" id="KW-1185">Reference proteome</keyword>
<name>A0A5C3MPV2_9AGAM</name>
<dbReference type="Proteomes" id="UP000305948">
    <property type="component" value="Unassembled WGS sequence"/>
</dbReference>
<feature type="signal peptide" evidence="3">
    <location>
        <begin position="1"/>
        <end position="22"/>
    </location>
</feature>
<evidence type="ECO:0000256" key="1">
    <source>
        <dbReference type="ARBA" id="ARBA00022669"/>
    </source>
</evidence>
<accession>A0A5C3MPV2</accession>
<gene>
    <name evidence="5" type="ORF">OE88DRAFT_1738720</name>
</gene>
<dbReference type="PANTHER" id="PTHR34997:SF1">
    <property type="entry name" value="PEPTIDOGLYCAN-BINDING LYSIN DOMAIN"/>
    <property type="match status" value="1"/>
</dbReference>
<dbReference type="PANTHER" id="PTHR34997">
    <property type="entry name" value="AM15"/>
    <property type="match status" value="1"/>
</dbReference>
<dbReference type="InterPro" id="IPR052210">
    <property type="entry name" value="LysM1-like"/>
</dbReference>
<evidence type="ECO:0000313" key="5">
    <source>
        <dbReference type="EMBL" id="TFK47429.1"/>
    </source>
</evidence>
<dbReference type="Gene3D" id="3.10.350.10">
    <property type="entry name" value="LysM domain"/>
    <property type="match status" value="2"/>
</dbReference>
<dbReference type="InterPro" id="IPR036779">
    <property type="entry name" value="LysM_dom_sf"/>
</dbReference>
<keyword evidence="2" id="KW-0843">Virulence</keyword>
<dbReference type="PROSITE" id="PS51782">
    <property type="entry name" value="LYSM"/>
    <property type="match status" value="2"/>
</dbReference>
<keyword evidence="3" id="KW-0732">Signal</keyword>
<dbReference type="SUPFAM" id="SSF54106">
    <property type="entry name" value="LysM domain"/>
    <property type="match status" value="1"/>
</dbReference>
<dbReference type="Pfam" id="PF01476">
    <property type="entry name" value="LysM"/>
    <property type="match status" value="2"/>
</dbReference>
<evidence type="ECO:0000259" key="4">
    <source>
        <dbReference type="PROSITE" id="PS51782"/>
    </source>
</evidence>
<feature type="chain" id="PRO_5023008411" description="LysM domain-containing protein" evidence="3">
    <location>
        <begin position="23"/>
        <end position="148"/>
    </location>
</feature>
<sequence>MFTTARLTFAATVAFATMSALAQNVTCSRFYTVASGDTCDAISAKEGVSTYQLAFVNQGTIDATCQNLYVGESLCLGIVGQDCGSVHVFYSGDSCTEVEDSTGVSLSTLLANNPNINAGCTNVYPGEVICTANTIFNYTTVYNYTSAA</sequence>
<dbReference type="SMART" id="SM00257">
    <property type="entry name" value="LysM"/>
    <property type="match status" value="2"/>
</dbReference>
<dbReference type="GO" id="GO:0008061">
    <property type="term" value="F:chitin binding"/>
    <property type="evidence" value="ECO:0007669"/>
    <property type="project" value="UniProtKB-KW"/>
</dbReference>
<feature type="domain" description="LysM" evidence="4">
    <location>
        <begin position="29"/>
        <end position="76"/>
    </location>
</feature>
<evidence type="ECO:0000256" key="3">
    <source>
        <dbReference type="SAM" id="SignalP"/>
    </source>
</evidence>
<evidence type="ECO:0000313" key="6">
    <source>
        <dbReference type="Proteomes" id="UP000305948"/>
    </source>
</evidence>
<proteinExistence type="predicted"/>
<protein>
    <recommendedName>
        <fullName evidence="4">LysM domain-containing protein</fullName>
    </recommendedName>
</protein>
<organism evidence="5 6">
    <name type="scientific">Heliocybe sulcata</name>
    <dbReference type="NCBI Taxonomy" id="5364"/>
    <lineage>
        <taxon>Eukaryota</taxon>
        <taxon>Fungi</taxon>
        <taxon>Dikarya</taxon>
        <taxon>Basidiomycota</taxon>
        <taxon>Agaricomycotina</taxon>
        <taxon>Agaricomycetes</taxon>
        <taxon>Gloeophyllales</taxon>
        <taxon>Gloeophyllaceae</taxon>
        <taxon>Heliocybe</taxon>
    </lineage>
</organism>
<dbReference type="InterPro" id="IPR018392">
    <property type="entry name" value="LysM"/>
</dbReference>
<dbReference type="EMBL" id="ML213524">
    <property type="protein sequence ID" value="TFK47429.1"/>
    <property type="molecule type" value="Genomic_DNA"/>
</dbReference>
<keyword evidence="1" id="KW-0147">Chitin-binding</keyword>
<feature type="domain" description="LysM" evidence="4">
    <location>
        <begin position="85"/>
        <end position="131"/>
    </location>
</feature>
<dbReference type="STRING" id="5364.A0A5C3MPV2"/>
<reference evidence="5 6" key="1">
    <citation type="journal article" date="2019" name="Nat. Ecol. Evol.">
        <title>Megaphylogeny resolves global patterns of mushroom evolution.</title>
        <authorList>
            <person name="Varga T."/>
            <person name="Krizsan K."/>
            <person name="Foldi C."/>
            <person name="Dima B."/>
            <person name="Sanchez-Garcia M."/>
            <person name="Sanchez-Ramirez S."/>
            <person name="Szollosi G.J."/>
            <person name="Szarkandi J.G."/>
            <person name="Papp V."/>
            <person name="Albert L."/>
            <person name="Andreopoulos W."/>
            <person name="Angelini C."/>
            <person name="Antonin V."/>
            <person name="Barry K.W."/>
            <person name="Bougher N.L."/>
            <person name="Buchanan P."/>
            <person name="Buyck B."/>
            <person name="Bense V."/>
            <person name="Catcheside P."/>
            <person name="Chovatia M."/>
            <person name="Cooper J."/>
            <person name="Damon W."/>
            <person name="Desjardin D."/>
            <person name="Finy P."/>
            <person name="Geml J."/>
            <person name="Haridas S."/>
            <person name="Hughes K."/>
            <person name="Justo A."/>
            <person name="Karasinski D."/>
            <person name="Kautmanova I."/>
            <person name="Kiss B."/>
            <person name="Kocsube S."/>
            <person name="Kotiranta H."/>
            <person name="LaButti K.M."/>
            <person name="Lechner B.E."/>
            <person name="Liimatainen K."/>
            <person name="Lipzen A."/>
            <person name="Lukacs Z."/>
            <person name="Mihaltcheva S."/>
            <person name="Morgado L.N."/>
            <person name="Niskanen T."/>
            <person name="Noordeloos M.E."/>
            <person name="Ohm R.A."/>
            <person name="Ortiz-Santana B."/>
            <person name="Ovrebo C."/>
            <person name="Racz N."/>
            <person name="Riley R."/>
            <person name="Savchenko A."/>
            <person name="Shiryaev A."/>
            <person name="Soop K."/>
            <person name="Spirin V."/>
            <person name="Szebenyi C."/>
            <person name="Tomsovsky M."/>
            <person name="Tulloss R.E."/>
            <person name="Uehling J."/>
            <person name="Grigoriev I.V."/>
            <person name="Vagvolgyi C."/>
            <person name="Papp T."/>
            <person name="Martin F.M."/>
            <person name="Miettinen O."/>
            <person name="Hibbett D.S."/>
            <person name="Nagy L.G."/>
        </authorList>
    </citation>
    <scope>NUCLEOTIDE SEQUENCE [LARGE SCALE GENOMIC DNA]</scope>
    <source>
        <strain evidence="5 6">OMC1185</strain>
    </source>
</reference>
<evidence type="ECO:0000256" key="2">
    <source>
        <dbReference type="ARBA" id="ARBA00023026"/>
    </source>
</evidence>
<dbReference type="CDD" id="cd00118">
    <property type="entry name" value="LysM"/>
    <property type="match status" value="1"/>
</dbReference>